<evidence type="ECO:0000313" key="4">
    <source>
        <dbReference type="Proteomes" id="UP001501508"/>
    </source>
</evidence>
<comment type="similarity">
    <text evidence="1">Belongs to the isochorismatase family.</text>
</comment>
<organism evidence="3 4">
    <name type="scientific">Ravibacter arvi</name>
    <dbReference type="NCBI Taxonomy" id="2051041"/>
    <lineage>
        <taxon>Bacteria</taxon>
        <taxon>Pseudomonadati</taxon>
        <taxon>Bacteroidota</taxon>
        <taxon>Cytophagia</taxon>
        <taxon>Cytophagales</taxon>
        <taxon>Spirosomataceae</taxon>
        <taxon>Ravibacter</taxon>
    </lineage>
</organism>
<evidence type="ECO:0000313" key="3">
    <source>
        <dbReference type="EMBL" id="GAA4435702.1"/>
    </source>
</evidence>
<protein>
    <recommendedName>
        <fullName evidence="5">Nicotinamidase</fullName>
    </recommendedName>
</protein>
<proteinExistence type="inferred from homology"/>
<evidence type="ECO:0008006" key="5">
    <source>
        <dbReference type="Google" id="ProtNLM"/>
    </source>
</evidence>
<dbReference type="PANTHER" id="PTHR11080:SF2">
    <property type="entry name" value="LD05707P"/>
    <property type="match status" value="1"/>
</dbReference>
<keyword evidence="4" id="KW-1185">Reference proteome</keyword>
<accession>A0ABP8LSI5</accession>
<evidence type="ECO:0000256" key="1">
    <source>
        <dbReference type="ARBA" id="ARBA00006336"/>
    </source>
</evidence>
<dbReference type="RefSeq" id="WP_345027436.1">
    <property type="nucleotide sequence ID" value="NZ_BAABEY010000012.1"/>
</dbReference>
<dbReference type="Gene3D" id="3.40.50.850">
    <property type="entry name" value="Isochorismatase-like"/>
    <property type="match status" value="1"/>
</dbReference>
<name>A0ABP8LSI5_9BACT</name>
<dbReference type="SUPFAM" id="SSF52499">
    <property type="entry name" value="Isochorismatase-like hydrolases"/>
    <property type="match status" value="1"/>
</dbReference>
<dbReference type="Proteomes" id="UP001501508">
    <property type="component" value="Unassembled WGS sequence"/>
</dbReference>
<dbReference type="EMBL" id="BAABEY010000012">
    <property type="protein sequence ID" value="GAA4435702.1"/>
    <property type="molecule type" value="Genomic_DNA"/>
</dbReference>
<dbReference type="InterPro" id="IPR036380">
    <property type="entry name" value="Isochorismatase-like_sf"/>
</dbReference>
<dbReference type="InterPro" id="IPR052347">
    <property type="entry name" value="Isochorismatase_Nicotinamidase"/>
</dbReference>
<comment type="caution">
    <text evidence="3">The sequence shown here is derived from an EMBL/GenBank/DDBJ whole genome shotgun (WGS) entry which is preliminary data.</text>
</comment>
<dbReference type="PANTHER" id="PTHR11080">
    <property type="entry name" value="PYRAZINAMIDASE/NICOTINAMIDASE"/>
    <property type="match status" value="1"/>
</dbReference>
<reference evidence="4" key="1">
    <citation type="journal article" date="2019" name="Int. J. Syst. Evol. Microbiol.">
        <title>The Global Catalogue of Microorganisms (GCM) 10K type strain sequencing project: providing services to taxonomists for standard genome sequencing and annotation.</title>
        <authorList>
            <consortium name="The Broad Institute Genomics Platform"/>
            <consortium name="The Broad Institute Genome Sequencing Center for Infectious Disease"/>
            <person name="Wu L."/>
            <person name="Ma J."/>
        </authorList>
    </citation>
    <scope>NUCLEOTIDE SEQUENCE [LARGE SCALE GENOMIC DNA]</scope>
    <source>
        <strain evidence="4">JCM 31920</strain>
    </source>
</reference>
<gene>
    <name evidence="3" type="ORF">GCM10023091_12640</name>
</gene>
<evidence type="ECO:0000256" key="2">
    <source>
        <dbReference type="ARBA" id="ARBA00022801"/>
    </source>
</evidence>
<keyword evidence="2" id="KW-0378">Hydrolase</keyword>
<sequence length="262" mass="29262">MSVRTALLVIDAQFDFCNPDGALFVPGADQDILRLAALLDRMGNRVHDIVVTLDTHQVLDISHPGFWRNGKGEMPLPFTAISFEMVKNGVWQPIWEEEWVLSYLETLERQGQFEHFIWPEHCLIGSAGNALEPVLEAALSDRARTTGRNHLTVIKGLNPFTEHFGIFEAQVPMGGDPDTQLNRQLIDYLSEYDRILVAGEARSHCVGTSIRQVLKHAPGLIPNMVLLTDCMSDITGMGHLAAPIYREAEEKGMQFALSTEIQ</sequence>